<organism evidence="2 3">
    <name type="scientific">Oharaeibacter diazotrophicus</name>
    <dbReference type="NCBI Taxonomy" id="1920512"/>
    <lineage>
        <taxon>Bacteria</taxon>
        <taxon>Pseudomonadati</taxon>
        <taxon>Pseudomonadota</taxon>
        <taxon>Alphaproteobacteria</taxon>
        <taxon>Hyphomicrobiales</taxon>
        <taxon>Pleomorphomonadaceae</taxon>
        <taxon>Oharaeibacter</taxon>
    </lineage>
</organism>
<keyword evidence="3" id="KW-1185">Reference proteome</keyword>
<proteinExistence type="predicted"/>
<comment type="caution">
    <text evidence="2">The sequence shown here is derived from an EMBL/GenBank/DDBJ whole genome shotgun (WGS) entry which is preliminary data.</text>
</comment>
<evidence type="ECO:0000313" key="3">
    <source>
        <dbReference type="Proteomes" id="UP000294547"/>
    </source>
</evidence>
<protein>
    <submittedName>
        <fullName evidence="2">Uncharacterized protein</fullName>
    </submittedName>
</protein>
<gene>
    <name evidence="2" type="ORF">EDD54_0284</name>
</gene>
<dbReference type="EMBL" id="SNXY01000006">
    <property type="protein sequence ID" value="TDP86413.1"/>
    <property type="molecule type" value="Genomic_DNA"/>
</dbReference>
<accession>A0A4R6RIU7</accession>
<evidence type="ECO:0000313" key="2">
    <source>
        <dbReference type="EMBL" id="TDP86413.1"/>
    </source>
</evidence>
<reference evidence="2 3" key="1">
    <citation type="submission" date="2019-03" db="EMBL/GenBank/DDBJ databases">
        <title>Genomic Encyclopedia of Type Strains, Phase IV (KMG-IV): sequencing the most valuable type-strain genomes for metagenomic binning, comparative biology and taxonomic classification.</title>
        <authorList>
            <person name="Goeker M."/>
        </authorList>
    </citation>
    <scope>NUCLEOTIDE SEQUENCE [LARGE SCALE GENOMIC DNA]</scope>
    <source>
        <strain evidence="2 3">DSM 102969</strain>
    </source>
</reference>
<name>A0A4R6RIU7_9HYPH</name>
<feature type="compositionally biased region" description="Basic residues" evidence="1">
    <location>
        <begin position="53"/>
        <end position="74"/>
    </location>
</feature>
<feature type="region of interest" description="Disordered" evidence="1">
    <location>
        <begin position="51"/>
        <end position="82"/>
    </location>
</feature>
<dbReference type="Proteomes" id="UP000294547">
    <property type="component" value="Unassembled WGS sequence"/>
</dbReference>
<dbReference type="AlphaFoldDB" id="A0A4R6RIU7"/>
<evidence type="ECO:0000256" key="1">
    <source>
        <dbReference type="SAM" id="MobiDB-lite"/>
    </source>
</evidence>
<dbReference type="RefSeq" id="WP_126537269.1">
    <property type="nucleotide sequence ID" value="NZ_BSPM01000008.1"/>
</dbReference>
<sequence>MDLMQLGAAFAVVAFAGFALFVVTLRSRFQLLAAQIDADRNCLPHVRFERGRPQKRPRHLKAGRLARLGARHHRERGEGAFA</sequence>